<sequence>MIRRIFLVSIVVLPCAATTISTSWPCNAGSDVTEFPACNKFLNFGDSCATVLGRPAKQDCLCNQDYLDSLYACENELHLCYLNDDLDDTFESGVMSWDSLCGSVVTFSPTTLSANPYTAHPDELCAEVKKACLTGHSLIDECLSYVSDENTSSFSSCTCQPQLLRLDYSCHFIGNASCLVTDVALSSLRGYSGCDNFASVIGTGLPVISETTQSDLPDLPLSTAEAGSATTLFVTATSTQSSPGSRLTANVDILAMTLSLVAMMRFL</sequence>
<comment type="caution">
    <text evidence="1">The sequence shown here is derived from an EMBL/GenBank/DDBJ whole genome shotgun (WGS) entry which is preliminary data.</text>
</comment>
<dbReference type="Proteomes" id="UP001148629">
    <property type="component" value="Unassembled WGS sequence"/>
</dbReference>
<name>A0ACC1S6L3_9HYPO</name>
<organism evidence="1 2">
    <name type="scientific">Fusarium decemcellulare</name>
    <dbReference type="NCBI Taxonomy" id="57161"/>
    <lineage>
        <taxon>Eukaryota</taxon>
        <taxon>Fungi</taxon>
        <taxon>Dikarya</taxon>
        <taxon>Ascomycota</taxon>
        <taxon>Pezizomycotina</taxon>
        <taxon>Sordariomycetes</taxon>
        <taxon>Hypocreomycetidae</taxon>
        <taxon>Hypocreales</taxon>
        <taxon>Nectriaceae</taxon>
        <taxon>Fusarium</taxon>
        <taxon>Fusarium decemcellulare species complex</taxon>
    </lineage>
</organism>
<dbReference type="EMBL" id="JANRMS010000893">
    <property type="protein sequence ID" value="KAJ3533158.1"/>
    <property type="molecule type" value="Genomic_DNA"/>
</dbReference>
<keyword evidence="2" id="KW-1185">Reference proteome</keyword>
<accession>A0ACC1S6L3</accession>
<gene>
    <name evidence="1" type="ORF">NM208_g8115</name>
</gene>
<reference evidence="1" key="1">
    <citation type="submission" date="2022-08" db="EMBL/GenBank/DDBJ databases">
        <title>Genome Sequence of Fusarium decemcellulare.</title>
        <authorList>
            <person name="Buettner E."/>
        </authorList>
    </citation>
    <scope>NUCLEOTIDE SEQUENCE</scope>
    <source>
        <strain evidence="1">Babe19</strain>
    </source>
</reference>
<evidence type="ECO:0000313" key="2">
    <source>
        <dbReference type="Proteomes" id="UP001148629"/>
    </source>
</evidence>
<evidence type="ECO:0000313" key="1">
    <source>
        <dbReference type="EMBL" id="KAJ3533158.1"/>
    </source>
</evidence>
<proteinExistence type="predicted"/>
<protein>
    <submittedName>
        <fullName evidence="1">Uncharacterized protein</fullName>
    </submittedName>
</protein>